<accession>A0ABT1CHZ3</accession>
<proteinExistence type="predicted"/>
<evidence type="ECO:0000256" key="1">
    <source>
        <dbReference type="SAM" id="MobiDB-lite"/>
    </source>
</evidence>
<name>A0ABT1CHZ3_9PROT</name>
<comment type="caution">
    <text evidence="2">The sequence shown here is derived from an EMBL/GenBank/DDBJ whole genome shotgun (WGS) entry which is preliminary data.</text>
</comment>
<feature type="region of interest" description="Disordered" evidence="1">
    <location>
        <begin position="41"/>
        <end position="62"/>
    </location>
</feature>
<gene>
    <name evidence="2" type="ORF">NF685_09185</name>
</gene>
<dbReference type="EMBL" id="JAMXQU010000005">
    <property type="protein sequence ID" value="MCO6160201.1"/>
    <property type="molecule type" value="Genomic_DNA"/>
</dbReference>
<evidence type="ECO:0008006" key="4">
    <source>
        <dbReference type="Google" id="ProtNLM"/>
    </source>
</evidence>
<sequence>MIQYLIVLAIVLAASLYWLNRLLPAQAARLKARLGLAAPVSAQGSDKKGCGGCTGCKGGGCH</sequence>
<reference evidence="2 3" key="1">
    <citation type="submission" date="2022-06" db="EMBL/GenBank/DDBJ databases">
        <title>Whole-genome of Asaia lannensis strain LMG 27011T.</title>
        <authorList>
            <person name="Sombolestani A."/>
        </authorList>
    </citation>
    <scope>NUCLEOTIDE SEQUENCE [LARGE SCALE GENOMIC DNA]</scope>
    <source>
        <strain evidence="2 3">NBRC 102526</strain>
    </source>
</reference>
<keyword evidence="3" id="KW-1185">Reference proteome</keyword>
<protein>
    <recommendedName>
        <fullName evidence="4">FeoB-associated Cys-rich membrane protein</fullName>
    </recommendedName>
</protein>
<organism evidence="2 3">
    <name type="scientific">Asaia lannensis NBRC 102526</name>
    <dbReference type="NCBI Taxonomy" id="1307926"/>
    <lineage>
        <taxon>Bacteria</taxon>
        <taxon>Pseudomonadati</taxon>
        <taxon>Pseudomonadota</taxon>
        <taxon>Alphaproteobacteria</taxon>
        <taxon>Acetobacterales</taxon>
        <taxon>Acetobacteraceae</taxon>
        <taxon>Asaia</taxon>
    </lineage>
</organism>
<dbReference type="RefSeq" id="WP_252849410.1">
    <property type="nucleotide sequence ID" value="NZ_BAPW01000028.1"/>
</dbReference>
<dbReference type="Proteomes" id="UP001523401">
    <property type="component" value="Unassembled WGS sequence"/>
</dbReference>
<evidence type="ECO:0000313" key="2">
    <source>
        <dbReference type="EMBL" id="MCO6160201.1"/>
    </source>
</evidence>
<evidence type="ECO:0000313" key="3">
    <source>
        <dbReference type="Proteomes" id="UP001523401"/>
    </source>
</evidence>
<feature type="compositionally biased region" description="Gly residues" evidence="1">
    <location>
        <begin position="50"/>
        <end position="62"/>
    </location>
</feature>